<dbReference type="Proteomes" id="UP000711178">
    <property type="component" value="Unassembled WGS sequence"/>
</dbReference>
<sequence>MAKLARWGLFSLFGIYALISPLYFRQVFHLTDLGAMSVLMLARELFLYLLGSLSLLIAIWQSRSSHARGKFCYLAAALLLAVTAIMIGLSYYRAIYMLGGCSIAVMGFGLSLAHRPEHAPA</sequence>
<feature type="transmembrane region" description="Helical" evidence="1">
    <location>
        <begin position="95"/>
        <end position="113"/>
    </location>
</feature>
<gene>
    <name evidence="2" type="ORF">KIF53_00465</name>
</gene>
<keyword evidence="1" id="KW-0812">Transmembrane</keyword>
<evidence type="ECO:0000313" key="3">
    <source>
        <dbReference type="Proteomes" id="UP000711178"/>
    </source>
</evidence>
<reference evidence="2 3" key="1">
    <citation type="submission" date="2021-05" db="EMBL/GenBank/DDBJ databases">
        <title>Draft Whole Genome Sequencing Of Biosensor Chromobacterium violaceum Strain CV026 Reveals A Regulatory RNA In Chromobacterium violaceum Phenotype Regulatory Network.</title>
        <authorList>
            <person name="Hong K.W."/>
            <person name="Chan K.G."/>
            <person name="Chang C.-Y."/>
        </authorList>
    </citation>
    <scope>NUCLEOTIDE SEQUENCE [LARGE SCALE GENOMIC DNA]</scope>
    <source>
        <strain evidence="2 3">ATCC 31532</strain>
    </source>
</reference>
<feature type="transmembrane region" description="Helical" evidence="1">
    <location>
        <begin position="36"/>
        <end position="59"/>
    </location>
</feature>
<comment type="caution">
    <text evidence="2">The sequence shown here is derived from an EMBL/GenBank/DDBJ whole genome shotgun (WGS) entry which is preliminary data.</text>
</comment>
<keyword evidence="3" id="KW-1185">Reference proteome</keyword>
<dbReference type="RefSeq" id="WP_043572941.1">
    <property type="nucleotide sequence ID" value="NZ_CP142381.1"/>
</dbReference>
<proteinExistence type="predicted"/>
<dbReference type="EMBL" id="JAHDTB010000001">
    <property type="protein sequence ID" value="MBW8286105.1"/>
    <property type="molecule type" value="Genomic_DNA"/>
</dbReference>
<organism evidence="2 3">
    <name type="scientific">Chromobacterium subtsugae</name>
    <dbReference type="NCBI Taxonomy" id="251747"/>
    <lineage>
        <taxon>Bacteria</taxon>
        <taxon>Pseudomonadati</taxon>
        <taxon>Pseudomonadota</taxon>
        <taxon>Betaproteobacteria</taxon>
        <taxon>Neisseriales</taxon>
        <taxon>Chromobacteriaceae</taxon>
        <taxon>Chromobacterium</taxon>
    </lineage>
</organism>
<accession>A0ABS7F9J5</accession>
<name>A0ABS7F9J5_9NEIS</name>
<keyword evidence="1" id="KW-0472">Membrane</keyword>
<keyword evidence="1" id="KW-1133">Transmembrane helix</keyword>
<dbReference type="GeneID" id="89683659"/>
<feature type="transmembrane region" description="Helical" evidence="1">
    <location>
        <begin position="71"/>
        <end position="89"/>
    </location>
</feature>
<protein>
    <submittedName>
        <fullName evidence="2">Uncharacterized protein</fullName>
    </submittedName>
</protein>
<evidence type="ECO:0000256" key="1">
    <source>
        <dbReference type="SAM" id="Phobius"/>
    </source>
</evidence>
<evidence type="ECO:0000313" key="2">
    <source>
        <dbReference type="EMBL" id="MBW8286105.1"/>
    </source>
</evidence>
<feature type="transmembrane region" description="Helical" evidence="1">
    <location>
        <begin position="7"/>
        <end position="24"/>
    </location>
</feature>